<name>A0AAV9Z1W7_9AGAR</name>
<evidence type="ECO:0000256" key="2">
    <source>
        <dbReference type="SAM" id="Phobius"/>
    </source>
</evidence>
<evidence type="ECO:0000256" key="1">
    <source>
        <dbReference type="SAM" id="MobiDB-lite"/>
    </source>
</evidence>
<comment type="caution">
    <text evidence="3">The sequence shown here is derived from an EMBL/GenBank/DDBJ whole genome shotgun (WGS) entry which is preliminary data.</text>
</comment>
<feature type="transmembrane region" description="Helical" evidence="2">
    <location>
        <begin position="58"/>
        <end position="75"/>
    </location>
</feature>
<feature type="transmembrane region" description="Helical" evidence="2">
    <location>
        <begin position="173"/>
        <end position="198"/>
    </location>
</feature>
<feature type="transmembrane region" description="Helical" evidence="2">
    <location>
        <begin position="244"/>
        <end position="266"/>
    </location>
</feature>
<dbReference type="AlphaFoldDB" id="A0AAV9Z1W7"/>
<keyword evidence="2" id="KW-1133">Transmembrane helix</keyword>
<feature type="region of interest" description="Disordered" evidence="1">
    <location>
        <begin position="307"/>
        <end position="332"/>
    </location>
</feature>
<feature type="region of interest" description="Disordered" evidence="1">
    <location>
        <begin position="273"/>
        <end position="294"/>
    </location>
</feature>
<proteinExistence type="predicted"/>
<organism evidence="3 4">
    <name type="scientific">Favolaschia claudopus</name>
    <dbReference type="NCBI Taxonomy" id="2862362"/>
    <lineage>
        <taxon>Eukaryota</taxon>
        <taxon>Fungi</taxon>
        <taxon>Dikarya</taxon>
        <taxon>Basidiomycota</taxon>
        <taxon>Agaricomycotina</taxon>
        <taxon>Agaricomycetes</taxon>
        <taxon>Agaricomycetidae</taxon>
        <taxon>Agaricales</taxon>
        <taxon>Marasmiineae</taxon>
        <taxon>Mycenaceae</taxon>
        <taxon>Favolaschia</taxon>
    </lineage>
</organism>
<dbReference type="Proteomes" id="UP001362999">
    <property type="component" value="Unassembled WGS sequence"/>
</dbReference>
<sequence>MHDITIDRASVHPQYRCVPPSFRRLSIPGYSIGISTTLSAATAQLLLQKAPSALNRHLLATLGLIWTLCIAHWIIDIVRASQGFIDAPEGAIAYYELVSNPLEAAKDGVYITVTLVADHFMIYRLFVVWNRNWAIIVLPTLLWLGGAVSGYTVTHLLLLAGEGNLFVSTLAPWALSFFSMSLALNVLCTILIAGRILWTHMRVRTMRSGKSYAATALTVFLESAALYSLSLTVLLVLYDLGLNTQYIILDWTTSLIVWNCFSLIIYRLATTSSNSTSTSGVSSRPAGPNSSYPLTSVNVSRIVEVTQDSDKVYDPERSMDNKPAHGESWVAM</sequence>
<feature type="compositionally biased region" description="Basic and acidic residues" evidence="1">
    <location>
        <begin position="308"/>
        <end position="325"/>
    </location>
</feature>
<dbReference type="EMBL" id="JAWWNJ010000240">
    <property type="protein sequence ID" value="KAK6968897.1"/>
    <property type="molecule type" value="Genomic_DNA"/>
</dbReference>
<keyword evidence="2" id="KW-0812">Transmembrane</keyword>
<feature type="compositionally biased region" description="Low complexity" evidence="1">
    <location>
        <begin position="273"/>
        <end position="283"/>
    </location>
</feature>
<accession>A0AAV9Z1W7</accession>
<reference evidence="3 4" key="1">
    <citation type="journal article" date="2024" name="J Genomics">
        <title>Draft genome sequencing and assembly of Favolaschia claudopus CIRM-BRFM 2984 isolated from oak limbs.</title>
        <authorList>
            <person name="Navarro D."/>
            <person name="Drula E."/>
            <person name="Chaduli D."/>
            <person name="Cazenave R."/>
            <person name="Ahrendt S."/>
            <person name="Wang J."/>
            <person name="Lipzen A."/>
            <person name="Daum C."/>
            <person name="Barry K."/>
            <person name="Grigoriev I.V."/>
            <person name="Favel A."/>
            <person name="Rosso M.N."/>
            <person name="Martin F."/>
        </authorList>
    </citation>
    <scope>NUCLEOTIDE SEQUENCE [LARGE SCALE GENOMIC DNA]</scope>
    <source>
        <strain evidence="3 4">CIRM-BRFM 2984</strain>
    </source>
</reference>
<protein>
    <submittedName>
        <fullName evidence="3">Uncharacterized protein</fullName>
    </submittedName>
</protein>
<feature type="transmembrane region" description="Helical" evidence="2">
    <location>
        <begin position="133"/>
        <end position="153"/>
    </location>
</feature>
<keyword evidence="2" id="KW-0472">Membrane</keyword>
<keyword evidence="4" id="KW-1185">Reference proteome</keyword>
<feature type="transmembrane region" description="Helical" evidence="2">
    <location>
        <begin position="219"/>
        <end position="238"/>
    </location>
</feature>
<evidence type="ECO:0000313" key="4">
    <source>
        <dbReference type="Proteomes" id="UP001362999"/>
    </source>
</evidence>
<evidence type="ECO:0000313" key="3">
    <source>
        <dbReference type="EMBL" id="KAK6968897.1"/>
    </source>
</evidence>
<feature type="transmembrane region" description="Helical" evidence="2">
    <location>
        <begin position="108"/>
        <end position="126"/>
    </location>
</feature>
<gene>
    <name evidence="3" type="ORF">R3P38DRAFT_3149352</name>
</gene>